<name>W1XJ66_9ZZZZ</name>
<gene>
    <name evidence="1" type="ORF">Q604_UNBC15202G0001</name>
</gene>
<dbReference type="AlphaFoldDB" id="W1XJ66"/>
<evidence type="ECO:0000313" key="1">
    <source>
        <dbReference type="EMBL" id="ETJ30282.1"/>
    </source>
</evidence>
<proteinExistence type="predicted"/>
<comment type="caution">
    <text evidence="1">The sequence shown here is derived from an EMBL/GenBank/DDBJ whole genome shotgun (WGS) entry which is preliminary data.</text>
</comment>
<feature type="non-terminal residue" evidence="1">
    <location>
        <position position="74"/>
    </location>
</feature>
<protein>
    <submittedName>
        <fullName evidence="1">Uncharacterized protein</fullName>
    </submittedName>
</protein>
<feature type="non-terminal residue" evidence="1">
    <location>
        <position position="1"/>
    </location>
</feature>
<dbReference type="EMBL" id="AZMM01015202">
    <property type="protein sequence ID" value="ETJ30282.1"/>
    <property type="molecule type" value="Genomic_DNA"/>
</dbReference>
<reference evidence="1" key="1">
    <citation type="submission" date="2013-12" db="EMBL/GenBank/DDBJ databases">
        <title>A Varibaculum cambriense genome reconstructed from a premature infant gut community with otherwise low bacterial novelty that shifts toward anaerobic metabolism during the third week of life.</title>
        <authorList>
            <person name="Brown C.T."/>
            <person name="Sharon I."/>
            <person name="Thomas B.C."/>
            <person name="Castelle C.J."/>
            <person name="Morowitz M.J."/>
            <person name="Banfield J.F."/>
        </authorList>
    </citation>
    <scope>NUCLEOTIDE SEQUENCE</scope>
</reference>
<sequence>RPNVNINYSFKNGKLYVDRVLPAFDKQQKADQVYAEIKFQPITQSPRQALSVSLNKHFDHILHVYWKHGFDILN</sequence>
<accession>W1XJ66</accession>
<organism evidence="1">
    <name type="scientific">human gut metagenome</name>
    <dbReference type="NCBI Taxonomy" id="408170"/>
    <lineage>
        <taxon>unclassified sequences</taxon>
        <taxon>metagenomes</taxon>
        <taxon>organismal metagenomes</taxon>
    </lineage>
</organism>